<dbReference type="SUPFAM" id="SSF55931">
    <property type="entry name" value="Glutamine synthetase/guanido kinase"/>
    <property type="match status" value="1"/>
</dbReference>
<dbReference type="Gene3D" id="3.30.590.20">
    <property type="match status" value="1"/>
</dbReference>
<dbReference type="PANTHER" id="PTHR36510:SF1">
    <property type="entry name" value="GLUTAMATE--CYSTEINE LIGASE 2-RELATED"/>
    <property type="match status" value="1"/>
</dbReference>
<evidence type="ECO:0000256" key="5">
    <source>
        <dbReference type="HAMAP-Rule" id="MF_01609"/>
    </source>
</evidence>
<accession>A0A291RLY9</accession>
<protein>
    <recommendedName>
        <fullName evidence="5">Putative glutamate--cysteine ligase 2</fullName>
        <ecNumber evidence="5">6.3.2.2</ecNumber>
    </recommendedName>
    <alternativeName>
        <fullName evidence="5">Gamma-glutamylcysteine synthetase 2</fullName>
        <shortName evidence="5">GCS 2</shortName>
        <shortName evidence="5">Gamma-GCS 2</shortName>
    </alternativeName>
</protein>
<evidence type="ECO:0000313" key="6">
    <source>
        <dbReference type="EMBL" id="ATL68335.1"/>
    </source>
</evidence>
<comment type="function">
    <text evidence="5">ATP-dependent carboxylate-amine ligase which exhibits weak glutamate--cysteine ligase activity.</text>
</comment>
<dbReference type="HAMAP" id="MF_01609">
    <property type="entry name" value="Glu_cys_ligase_2"/>
    <property type="match status" value="1"/>
</dbReference>
<evidence type="ECO:0000256" key="3">
    <source>
        <dbReference type="ARBA" id="ARBA00022840"/>
    </source>
</evidence>
<dbReference type="PANTHER" id="PTHR36510">
    <property type="entry name" value="GLUTAMATE--CYSTEINE LIGASE 2-RELATED"/>
    <property type="match status" value="1"/>
</dbReference>
<organism evidence="6 7">
    <name type="scientific">Nocardia terpenica</name>
    <dbReference type="NCBI Taxonomy" id="455432"/>
    <lineage>
        <taxon>Bacteria</taxon>
        <taxon>Bacillati</taxon>
        <taxon>Actinomycetota</taxon>
        <taxon>Actinomycetes</taxon>
        <taxon>Mycobacteriales</taxon>
        <taxon>Nocardiaceae</taxon>
        <taxon>Nocardia</taxon>
    </lineage>
</organism>
<dbReference type="InterPro" id="IPR050141">
    <property type="entry name" value="GCL_type2/YbdK_subfam"/>
</dbReference>
<evidence type="ECO:0000256" key="1">
    <source>
        <dbReference type="ARBA" id="ARBA00022598"/>
    </source>
</evidence>
<dbReference type="Pfam" id="PF04107">
    <property type="entry name" value="GCS2"/>
    <property type="match status" value="1"/>
</dbReference>
<evidence type="ECO:0000313" key="7">
    <source>
        <dbReference type="Proteomes" id="UP000221961"/>
    </source>
</evidence>
<dbReference type="EMBL" id="CP023778">
    <property type="protein sequence ID" value="ATL68335.1"/>
    <property type="molecule type" value="Genomic_DNA"/>
</dbReference>
<name>A0A291RLY9_9NOCA</name>
<comment type="catalytic activity">
    <reaction evidence="4 5">
        <text>L-cysteine + L-glutamate + ATP = gamma-L-glutamyl-L-cysteine + ADP + phosphate + H(+)</text>
        <dbReference type="Rhea" id="RHEA:13285"/>
        <dbReference type="ChEBI" id="CHEBI:15378"/>
        <dbReference type="ChEBI" id="CHEBI:29985"/>
        <dbReference type="ChEBI" id="CHEBI:30616"/>
        <dbReference type="ChEBI" id="CHEBI:35235"/>
        <dbReference type="ChEBI" id="CHEBI:43474"/>
        <dbReference type="ChEBI" id="CHEBI:58173"/>
        <dbReference type="ChEBI" id="CHEBI:456216"/>
        <dbReference type="EC" id="6.3.2.2"/>
    </reaction>
</comment>
<dbReference type="GO" id="GO:0042398">
    <property type="term" value="P:modified amino acid biosynthetic process"/>
    <property type="evidence" value="ECO:0007669"/>
    <property type="project" value="InterPro"/>
</dbReference>
<dbReference type="AlphaFoldDB" id="A0A291RLY9"/>
<dbReference type="InterPro" id="IPR011793">
    <property type="entry name" value="YbdK"/>
</dbReference>
<reference evidence="6 7" key="1">
    <citation type="submission" date="2017-10" db="EMBL/GenBank/DDBJ databases">
        <title>Comparative genomics between pathogenic Norcardia.</title>
        <authorList>
            <person name="Zeng L."/>
        </authorList>
    </citation>
    <scope>NUCLEOTIDE SEQUENCE [LARGE SCALE GENOMIC DNA]</scope>
    <source>
        <strain evidence="6 7">NC_YFY_NT001</strain>
    </source>
</reference>
<dbReference type="KEGG" id="ntp:CRH09_21270"/>
<proteinExistence type="inferred from homology"/>
<dbReference type="RefSeq" id="WP_098695432.1">
    <property type="nucleotide sequence ID" value="NZ_CP023778.1"/>
</dbReference>
<dbReference type="GO" id="GO:0005524">
    <property type="term" value="F:ATP binding"/>
    <property type="evidence" value="ECO:0007669"/>
    <property type="project" value="UniProtKB-KW"/>
</dbReference>
<keyword evidence="3 5" id="KW-0067">ATP-binding</keyword>
<dbReference type="GeneID" id="88359885"/>
<comment type="similarity">
    <text evidence="5">Belongs to the glutamate--cysteine ligase type 2 family. YbdK subfamily.</text>
</comment>
<dbReference type="Proteomes" id="UP000221961">
    <property type="component" value="Chromosome"/>
</dbReference>
<dbReference type="EC" id="6.3.2.2" evidence="5"/>
<dbReference type="InterPro" id="IPR014746">
    <property type="entry name" value="Gln_synth/guanido_kin_cat_dom"/>
</dbReference>
<gene>
    <name evidence="6" type="ORF">CRH09_21270</name>
</gene>
<sequence length="367" mass="39757">MQAEPSTVGVEEEFLLVDPGSGAPVGRNVEVARTANDIGVGVQLELSGCQVETRTGIHTRSRTLLRELRHLRRDIAFCAEKNDTRLLAVAASPTVPPSCPVTDTPRYRTIAANFGMLTHRQALCGCHVHIGVPEREIAVQVSNFLRPQLPLFLALTANSAIHGGVDTGFASWRNIQWRRWPSAGPPPHFESIDQYDALVQMMLASGTILDRKMVYWDVRPSTTYPTVEIRVSDVPATVEETALLATLVHATVLTARDALAHGRTAPPVAPELLHAAYWRAAQTGLTGGLVDPVDGRVAPAMVVLDDFVARLSPALDLLGEHGFVAETLATVRARGNGAVRQVEAFRRRLRAEDVVVALAEATLESCV</sequence>
<evidence type="ECO:0000256" key="4">
    <source>
        <dbReference type="ARBA" id="ARBA00048819"/>
    </source>
</evidence>
<dbReference type="NCBIfam" id="NF010041">
    <property type="entry name" value="PRK13517.1-1"/>
    <property type="match status" value="1"/>
</dbReference>
<keyword evidence="2 5" id="KW-0547">Nucleotide-binding</keyword>
<evidence type="ECO:0000256" key="2">
    <source>
        <dbReference type="ARBA" id="ARBA00022741"/>
    </source>
</evidence>
<dbReference type="InterPro" id="IPR006336">
    <property type="entry name" value="GCS2"/>
</dbReference>
<dbReference type="NCBIfam" id="TIGR02050">
    <property type="entry name" value="gshA_cyan_rel"/>
    <property type="match status" value="1"/>
</dbReference>
<dbReference type="GO" id="GO:0004357">
    <property type="term" value="F:glutamate-cysteine ligase activity"/>
    <property type="evidence" value="ECO:0007669"/>
    <property type="project" value="UniProtKB-EC"/>
</dbReference>
<keyword evidence="1 5" id="KW-0436">Ligase</keyword>